<accession>A0ABN1MQR0</accession>
<gene>
    <name evidence="2" type="ORF">GCM10009118_20630</name>
</gene>
<comment type="caution">
    <text evidence="2">The sequence shown here is derived from an EMBL/GenBank/DDBJ whole genome shotgun (WGS) entry which is preliminary data.</text>
</comment>
<feature type="transmembrane region" description="Helical" evidence="1">
    <location>
        <begin position="6"/>
        <end position="25"/>
    </location>
</feature>
<keyword evidence="1" id="KW-0812">Transmembrane</keyword>
<keyword evidence="3" id="KW-1185">Reference proteome</keyword>
<sequence length="168" mass="18579">MKNVLLKLIVAANTLVTIGLLIYVVRSHRIELDISDQILKVRGLVVTDSSGKERVIIGSPLPPAQSFGYRFYRGDNSSVSGIMLYDHEGQERSGYVTDDSYGNVFFTLDSKTSQQALFVAEPQGATTLKVWGENGNEINLGASDEGPWLTVSENGKRQNLIREEDNEK</sequence>
<reference evidence="2 3" key="1">
    <citation type="journal article" date="2019" name="Int. J. Syst. Evol. Microbiol.">
        <title>The Global Catalogue of Microorganisms (GCM) 10K type strain sequencing project: providing services to taxonomists for standard genome sequencing and annotation.</title>
        <authorList>
            <consortium name="The Broad Institute Genomics Platform"/>
            <consortium name="The Broad Institute Genome Sequencing Center for Infectious Disease"/>
            <person name="Wu L."/>
            <person name="Ma J."/>
        </authorList>
    </citation>
    <scope>NUCLEOTIDE SEQUENCE [LARGE SCALE GENOMIC DNA]</scope>
    <source>
        <strain evidence="2 3">JCM 16083</strain>
    </source>
</reference>
<dbReference type="RefSeq" id="WP_343787368.1">
    <property type="nucleotide sequence ID" value="NZ_BAAAFH010000011.1"/>
</dbReference>
<proteinExistence type="predicted"/>
<name>A0ABN1MQR0_9FLAO</name>
<evidence type="ECO:0000256" key="1">
    <source>
        <dbReference type="SAM" id="Phobius"/>
    </source>
</evidence>
<evidence type="ECO:0000313" key="3">
    <source>
        <dbReference type="Proteomes" id="UP001501126"/>
    </source>
</evidence>
<keyword evidence="1" id="KW-1133">Transmembrane helix</keyword>
<protein>
    <submittedName>
        <fullName evidence="2">Uncharacterized protein</fullName>
    </submittedName>
</protein>
<dbReference type="EMBL" id="BAAAFH010000011">
    <property type="protein sequence ID" value="GAA0875654.1"/>
    <property type="molecule type" value="Genomic_DNA"/>
</dbReference>
<dbReference type="Proteomes" id="UP001501126">
    <property type="component" value="Unassembled WGS sequence"/>
</dbReference>
<evidence type="ECO:0000313" key="2">
    <source>
        <dbReference type="EMBL" id="GAA0875654.1"/>
    </source>
</evidence>
<organism evidence="2 3">
    <name type="scientific">Wandonia haliotis</name>
    <dbReference type="NCBI Taxonomy" id="574963"/>
    <lineage>
        <taxon>Bacteria</taxon>
        <taxon>Pseudomonadati</taxon>
        <taxon>Bacteroidota</taxon>
        <taxon>Flavobacteriia</taxon>
        <taxon>Flavobacteriales</taxon>
        <taxon>Crocinitomicaceae</taxon>
        <taxon>Wandonia</taxon>
    </lineage>
</organism>
<keyword evidence="1" id="KW-0472">Membrane</keyword>